<evidence type="ECO:0000256" key="2">
    <source>
        <dbReference type="SAM" id="SignalP"/>
    </source>
</evidence>
<feature type="region of interest" description="Disordered" evidence="1">
    <location>
        <begin position="58"/>
        <end position="82"/>
    </location>
</feature>
<evidence type="ECO:0000313" key="4">
    <source>
        <dbReference type="Proteomes" id="UP000287563"/>
    </source>
</evidence>
<evidence type="ECO:0000313" key="3">
    <source>
        <dbReference type="EMBL" id="RWX56446.1"/>
    </source>
</evidence>
<dbReference type="OrthoDB" id="5915284at2"/>
<dbReference type="PROSITE" id="PS51257">
    <property type="entry name" value="PROKAR_LIPOPROTEIN"/>
    <property type="match status" value="1"/>
</dbReference>
<dbReference type="EMBL" id="RJLM01000002">
    <property type="protein sequence ID" value="RWX56446.1"/>
    <property type="molecule type" value="Genomic_DNA"/>
</dbReference>
<comment type="caution">
    <text evidence="3">The sequence shown here is derived from an EMBL/GenBank/DDBJ whole genome shotgun (WGS) entry which is preliminary data.</text>
</comment>
<dbReference type="Proteomes" id="UP000287563">
    <property type="component" value="Unassembled WGS sequence"/>
</dbReference>
<sequence>MKAALLGASLITIAGCSLTPVQQANQVSIAPNTFVTLPTPADLGQTLSASQLITAQWPASPGKETKGSADKHGSQPQNQQQLPVQLQVDSGKVALAGFSSWGSRILSLTYENNAIEASVLPGLGDTLPKPEQVLFNLMITLWPLDAWQGPLSQVGWQLVEIQQHRQLIDNHGTVVADIRYQAADRLTGDIVFINHQLGYTIIIKTLQYSHT</sequence>
<dbReference type="Pfam" id="PF11659">
    <property type="entry name" value="DUF3261"/>
    <property type="match status" value="1"/>
</dbReference>
<name>A0A3S3RAP2_9GAMM</name>
<keyword evidence="2" id="KW-0732">Signal</keyword>
<proteinExistence type="predicted"/>
<protein>
    <submittedName>
        <fullName evidence="3">DUF3261 domain-containing protein</fullName>
    </submittedName>
</protein>
<keyword evidence="4" id="KW-1185">Reference proteome</keyword>
<accession>A0A3S3RAP2</accession>
<feature type="chain" id="PRO_5018527533" evidence="2">
    <location>
        <begin position="25"/>
        <end position="211"/>
    </location>
</feature>
<organism evidence="3 4">
    <name type="scientific">Photobacterium chitinilyticum</name>
    <dbReference type="NCBI Taxonomy" id="2485123"/>
    <lineage>
        <taxon>Bacteria</taxon>
        <taxon>Pseudomonadati</taxon>
        <taxon>Pseudomonadota</taxon>
        <taxon>Gammaproteobacteria</taxon>
        <taxon>Vibrionales</taxon>
        <taxon>Vibrionaceae</taxon>
        <taxon>Photobacterium</taxon>
    </lineage>
</organism>
<dbReference type="RefSeq" id="WP_128783529.1">
    <property type="nucleotide sequence ID" value="NZ_RJLM01000002.1"/>
</dbReference>
<feature type="signal peptide" evidence="2">
    <location>
        <begin position="1"/>
        <end position="24"/>
    </location>
</feature>
<reference evidence="3 4" key="1">
    <citation type="submission" date="2018-11" db="EMBL/GenBank/DDBJ databases">
        <title>Photobacterium sp. BEI247 sp. nov., a marine bacterium isolated from Yongle Blue Hole in the South China Sea.</title>
        <authorList>
            <person name="Wang X."/>
        </authorList>
    </citation>
    <scope>NUCLEOTIDE SEQUENCE [LARGE SCALE GENOMIC DNA]</scope>
    <source>
        <strain evidence="4">BEI247</strain>
    </source>
</reference>
<evidence type="ECO:0000256" key="1">
    <source>
        <dbReference type="SAM" id="MobiDB-lite"/>
    </source>
</evidence>
<feature type="compositionally biased region" description="Basic and acidic residues" evidence="1">
    <location>
        <begin position="63"/>
        <end position="73"/>
    </location>
</feature>
<dbReference type="InterPro" id="IPR021675">
    <property type="entry name" value="DUF3261"/>
</dbReference>
<gene>
    <name evidence="3" type="ORF">EDI28_06965</name>
</gene>
<dbReference type="AlphaFoldDB" id="A0A3S3RAP2"/>